<dbReference type="STRING" id="502682.BMF35_a1696"/>
<reference evidence="1 2" key="1">
    <citation type="submission" date="2015-04" db="EMBL/GenBank/DDBJ databases">
        <title>The draft genome sequence of Erythrobacr gangjinensis K7-2.</title>
        <authorList>
            <person name="Zhuang L."/>
            <person name="Liu Y."/>
            <person name="Shao Z."/>
        </authorList>
    </citation>
    <scope>NUCLEOTIDE SEQUENCE [LARGE SCALE GENOMIC DNA]</scope>
    <source>
        <strain evidence="1 2">K7-2</strain>
    </source>
</reference>
<dbReference type="AlphaFoldDB" id="A0A0G9MWE2"/>
<name>A0A0G9MWE2_9SPHN</name>
<dbReference type="InterPro" id="IPR011727">
    <property type="entry name" value="CHP02117"/>
</dbReference>
<evidence type="ECO:0000313" key="1">
    <source>
        <dbReference type="EMBL" id="KLE33593.1"/>
    </source>
</evidence>
<proteinExistence type="predicted"/>
<sequence length="234" mass="25302">MKPRAIRAAKFIAAALALVVLGYPLAAWVGSSIPDGRAMAAPADVAETVEIMVETNGTHTGIIVPIVTSTKDWRETFPSASMPRPDGLMPTHLAIGWGEREVFLEVLTWGDLKPSTALRIATVGGDPIMRVSHYVRPRADENFRPVRISVAQYERLVAAIDGALPSLPEGQTREILRGTFAADAYYEAHGSYTMTNTCNTWVGDTLAEAGVEMGIWTPLAGGVMKWIPEPDETV</sequence>
<protein>
    <recommendedName>
        <fullName evidence="3">DUF2459 domain-containing protein</fullName>
    </recommendedName>
</protein>
<dbReference type="Proteomes" id="UP000053070">
    <property type="component" value="Unassembled WGS sequence"/>
</dbReference>
<organism evidence="1 2">
    <name type="scientific">Aurantiacibacter gangjinensis</name>
    <dbReference type="NCBI Taxonomy" id="502682"/>
    <lineage>
        <taxon>Bacteria</taxon>
        <taxon>Pseudomonadati</taxon>
        <taxon>Pseudomonadota</taxon>
        <taxon>Alphaproteobacteria</taxon>
        <taxon>Sphingomonadales</taxon>
        <taxon>Erythrobacteraceae</taxon>
        <taxon>Aurantiacibacter</taxon>
    </lineage>
</organism>
<dbReference type="PATRIC" id="fig|502682.8.peg.281"/>
<comment type="caution">
    <text evidence="1">The sequence shown here is derived from an EMBL/GenBank/DDBJ whole genome shotgun (WGS) entry which is preliminary data.</text>
</comment>
<dbReference type="EMBL" id="LBHC01000001">
    <property type="protein sequence ID" value="KLE33593.1"/>
    <property type="molecule type" value="Genomic_DNA"/>
</dbReference>
<evidence type="ECO:0008006" key="3">
    <source>
        <dbReference type="Google" id="ProtNLM"/>
    </source>
</evidence>
<evidence type="ECO:0000313" key="2">
    <source>
        <dbReference type="Proteomes" id="UP000053070"/>
    </source>
</evidence>
<gene>
    <name evidence="1" type="ORF">AAW01_01360</name>
</gene>
<accession>A0A0G9MWE2</accession>
<dbReference type="Pfam" id="PF09601">
    <property type="entry name" value="DUF2459"/>
    <property type="match status" value="1"/>
</dbReference>
<keyword evidence="2" id="KW-1185">Reference proteome</keyword>